<proteinExistence type="predicted"/>
<accession>A0AAD5MUS0</accession>
<feature type="compositionally biased region" description="Basic and acidic residues" evidence="1">
    <location>
        <begin position="127"/>
        <end position="140"/>
    </location>
</feature>
<dbReference type="EMBL" id="JAHQIW010005122">
    <property type="protein sequence ID" value="KAJ1364985.1"/>
    <property type="molecule type" value="Genomic_DNA"/>
</dbReference>
<protein>
    <submittedName>
        <fullName evidence="2">Uncharacterized protein</fullName>
    </submittedName>
</protein>
<gene>
    <name evidence="2" type="ORF">KIN20_025185</name>
</gene>
<feature type="region of interest" description="Disordered" evidence="1">
    <location>
        <begin position="520"/>
        <end position="541"/>
    </location>
</feature>
<comment type="caution">
    <text evidence="2">The sequence shown here is derived from an EMBL/GenBank/DDBJ whole genome shotgun (WGS) entry which is preliminary data.</text>
</comment>
<feature type="region of interest" description="Disordered" evidence="1">
    <location>
        <begin position="107"/>
        <end position="140"/>
    </location>
</feature>
<evidence type="ECO:0000313" key="2">
    <source>
        <dbReference type="EMBL" id="KAJ1364985.1"/>
    </source>
</evidence>
<dbReference type="Proteomes" id="UP001196413">
    <property type="component" value="Unassembled WGS sequence"/>
</dbReference>
<feature type="region of interest" description="Disordered" evidence="1">
    <location>
        <begin position="1"/>
        <end position="23"/>
    </location>
</feature>
<feature type="compositionally biased region" description="Polar residues" evidence="1">
    <location>
        <begin position="10"/>
        <end position="23"/>
    </location>
</feature>
<keyword evidence="3" id="KW-1185">Reference proteome</keyword>
<name>A0AAD5MUS0_PARTN</name>
<organism evidence="2 3">
    <name type="scientific">Parelaphostrongylus tenuis</name>
    <name type="common">Meningeal worm</name>
    <dbReference type="NCBI Taxonomy" id="148309"/>
    <lineage>
        <taxon>Eukaryota</taxon>
        <taxon>Metazoa</taxon>
        <taxon>Ecdysozoa</taxon>
        <taxon>Nematoda</taxon>
        <taxon>Chromadorea</taxon>
        <taxon>Rhabditida</taxon>
        <taxon>Rhabditina</taxon>
        <taxon>Rhabditomorpha</taxon>
        <taxon>Strongyloidea</taxon>
        <taxon>Metastrongylidae</taxon>
        <taxon>Parelaphostrongylus</taxon>
    </lineage>
</organism>
<evidence type="ECO:0000256" key="1">
    <source>
        <dbReference type="SAM" id="MobiDB-lite"/>
    </source>
</evidence>
<evidence type="ECO:0000313" key="3">
    <source>
        <dbReference type="Proteomes" id="UP001196413"/>
    </source>
</evidence>
<sequence>MNEQDEFERQSINGVSEVNSGVSDTKADEEELYRLKIIALQEYYDSVQLQTFRIRERIYNVRKQCRRLEGMKRAALNLLRYHTGTYEIPPLEIIDEDPVPSFLESLQKQQLTTPEIPRKKPKRPSRSKSDGKLTPEEEERAKQKICSIIDSVYSETARKMADTPKSCRILDRDASSNSDGVSRKGRNVFHIDYENIGERSLKCDEGNTDLEDFGGGNNRSNDPTIQPSAHSEIFNMRDKEQRIRAGISQNDGGLNHSHHSFDENCNTNHSVVYNGEEKTSHRISYHNTTTSHYNGVLDYGSNIQQVQSVRFNANLTNDPFSTSLDSVRTMNYDAPSSTAEGNIYFADDSQLVNCCSLHEVVENAAIYTNAVNCSNPLVPVKTPNYDNMKPLQLFDYAAVLNAVQTVNDATLARPELNYTAHLSTPLSYTVDNVVTTHAEITGVNETVSSEAFGAVKSESIEQPKTETPASVTNQQESVHVIGEKQETEKSTNNNKVCNLPLPDFIPYRMISVENPKPVEVSMVDPSSGEVPPSRPLPPRRRRKYKYVVESVLDNVPYTFRQAESDDD</sequence>
<reference evidence="2" key="1">
    <citation type="submission" date="2021-06" db="EMBL/GenBank/DDBJ databases">
        <title>Parelaphostrongylus tenuis whole genome reference sequence.</title>
        <authorList>
            <person name="Garwood T.J."/>
            <person name="Larsen P.A."/>
            <person name="Fountain-Jones N.M."/>
            <person name="Garbe J.R."/>
            <person name="Macchietto M.G."/>
            <person name="Kania S.A."/>
            <person name="Gerhold R.W."/>
            <person name="Richards J.E."/>
            <person name="Wolf T.M."/>
        </authorList>
    </citation>
    <scope>NUCLEOTIDE SEQUENCE</scope>
    <source>
        <strain evidence="2">MNPRO001-30</strain>
        <tissue evidence="2">Meninges</tissue>
    </source>
</reference>
<dbReference type="AlphaFoldDB" id="A0AAD5MUS0"/>